<comment type="caution">
    <text evidence="15">The sequence shown here is derived from an EMBL/GenBank/DDBJ whole genome shotgun (WGS) entry which is preliminary data.</text>
</comment>
<evidence type="ECO:0000313" key="15">
    <source>
        <dbReference type="EMBL" id="KAF2151018.1"/>
    </source>
</evidence>
<dbReference type="PANTHER" id="PTHR42715">
    <property type="entry name" value="BETA-GLUCOSIDASE"/>
    <property type="match status" value="1"/>
</dbReference>
<evidence type="ECO:0000256" key="2">
    <source>
        <dbReference type="ARBA" id="ARBA00004987"/>
    </source>
</evidence>
<dbReference type="EC" id="3.2.1.21" evidence="4 11"/>
<dbReference type="InterPro" id="IPR017853">
    <property type="entry name" value="GH"/>
</dbReference>
<comment type="pathway">
    <text evidence="2 11">Glycan metabolism; cellulose degradation.</text>
</comment>
<evidence type="ECO:0000313" key="16">
    <source>
        <dbReference type="Proteomes" id="UP000799439"/>
    </source>
</evidence>
<evidence type="ECO:0000256" key="4">
    <source>
        <dbReference type="ARBA" id="ARBA00012744"/>
    </source>
</evidence>
<evidence type="ECO:0000256" key="11">
    <source>
        <dbReference type="RuleBase" id="RU361161"/>
    </source>
</evidence>
<organism evidence="15 16">
    <name type="scientific">Myriangium duriaei CBS 260.36</name>
    <dbReference type="NCBI Taxonomy" id="1168546"/>
    <lineage>
        <taxon>Eukaryota</taxon>
        <taxon>Fungi</taxon>
        <taxon>Dikarya</taxon>
        <taxon>Ascomycota</taxon>
        <taxon>Pezizomycotina</taxon>
        <taxon>Dothideomycetes</taxon>
        <taxon>Dothideomycetidae</taxon>
        <taxon>Myriangiales</taxon>
        <taxon>Myriangiaceae</taxon>
        <taxon>Myriangium</taxon>
    </lineage>
</organism>
<protein>
    <recommendedName>
        <fullName evidence="4 11">beta-glucosidase</fullName>
        <ecNumber evidence="4 11">3.2.1.21</ecNumber>
    </recommendedName>
</protein>
<feature type="chain" id="PRO_5040483855" description="beta-glucosidase" evidence="13">
    <location>
        <begin position="18"/>
        <end position="1004"/>
    </location>
</feature>
<evidence type="ECO:0000256" key="6">
    <source>
        <dbReference type="ARBA" id="ARBA00022801"/>
    </source>
</evidence>
<dbReference type="SUPFAM" id="SSF52279">
    <property type="entry name" value="Beta-D-glucan exohydrolase, C-terminal domain"/>
    <property type="match status" value="1"/>
</dbReference>
<keyword evidence="9 11" id="KW-0326">Glycosidase</keyword>
<dbReference type="OrthoDB" id="416222at2759"/>
<dbReference type="InterPro" id="IPR002772">
    <property type="entry name" value="Glyco_hydro_3_C"/>
</dbReference>
<evidence type="ECO:0000256" key="13">
    <source>
        <dbReference type="SAM" id="SignalP"/>
    </source>
</evidence>
<keyword evidence="8 11" id="KW-0119">Carbohydrate metabolism</keyword>
<dbReference type="PRINTS" id="PR00133">
    <property type="entry name" value="GLHYDRLASE3"/>
</dbReference>
<keyword evidence="16" id="KW-1185">Reference proteome</keyword>
<dbReference type="FunFam" id="3.40.50.1700:FF:000003">
    <property type="entry name" value="Probable beta-glucosidase"/>
    <property type="match status" value="1"/>
</dbReference>
<dbReference type="InterPro" id="IPR026891">
    <property type="entry name" value="Fn3-like"/>
</dbReference>
<dbReference type="Pfam" id="PF00933">
    <property type="entry name" value="Glyco_hydro_3"/>
    <property type="match status" value="1"/>
</dbReference>
<reference evidence="15" key="1">
    <citation type="journal article" date="2020" name="Stud. Mycol.">
        <title>101 Dothideomycetes genomes: a test case for predicting lifestyles and emergence of pathogens.</title>
        <authorList>
            <person name="Haridas S."/>
            <person name="Albert R."/>
            <person name="Binder M."/>
            <person name="Bloem J."/>
            <person name="Labutti K."/>
            <person name="Salamov A."/>
            <person name="Andreopoulos B."/>
            <person name="Baker S."/>
            <person name="Barry K."/>
            <person name="Bills G."/>
            <person name="Bluhm B."/>
            <person name="Cannon C."/>
            <person name="Castanera R."/>
            <person name="Culley D."/>
            <person name="Daum C."/>
            <person name="Ezra D."/>
            <person name="Gonzalez J."/>
            <person name="Henrissat B."/>
            <person name="Kuo A."/>
            <person name="Liang C."/>
            <person name="Lipzen A."/>
            <person name="Lutzoni F."/>
            <person name="Magnuson J."/>
            <person name="Mondo S."/>
            <person name="Nolan M."/>
            <person name="Ohm R."/>
            <person name="Pangilinan J."/>
            <person name="Park H.-J."/>
            <person name="Ramirez L."/>
            <person name="Alfaro M."/>
            <person name="Sun H."/>
            <person name="Tritt A."/>
            <person name="Yoshinaga Y."/>
            <person name="Zwiers L.-H."/>
            <person name="Turgeon B."/>
            <person name="Goodwin S."/>
            <person name="Spatafora J."/>
            <person name="Crous P."/>
            <person name="Grigoriev I."/>
        </authorList>
    </citation>
    <scope>NUCLEOTIDE SEQUENCE</scope>
    <source>
        <strain evidence="15">CBS 260.36</strain>
    </source>
</reference>
<name>A0A9P4MFC1_9PEZI</name>
<dbReference type="AlphaFoldDB" id="A0A9P4MFC1"/>
<sequence>MGLKNALLLLAAPFVLAQQTQPAGTPFPETTYPNATDPAAAAGAKSGQTSPPYYPSPWGEGAGDWAAAYAKARQFVSQLTLTEKVNLTTGVGWQGDQCVGNAGQIPRLNFRGFCLQDSPLGVRFGDFASAFSAGVTAAATWDRALIRQRGADMGAEHRGKGVDMQLGPVVGPLGRSPEGGRNWEGFSPDPVLSGIAVYETVQGIQSSNVIACTKHYILNEQEHYRSTETTAPTEAISSNIDDTTMHELYLWPFADAVRAGTAAIMCSYNQINNSYGCQNSDTLNKLLKSELGFQGVVVSDWSAQHSGVSSALAGLDMTMPGDIGFDSGTSFWGANLTIAVLNGTVPQWRLDDMAVRIMASYYYVGRDTVDVEPNFSSWFTSTNGYRFFHSNTGYGAVNKHVNVQADHKDNIREVAAKGAVLLKNSGALPLNAPNVKLTGVFGADAGPNFQGPNGCSDRGCDQGTLAMGWGSGTANFPYLVTPAEAIELQARNANADVESIFDNNATALIANLAGRVDDVNGAAIVFANADAGEGYITVDNNAGDRNNLTLWGNGEALINLVASNCKNTIVVLHTVGPVLVSSWYNNPNITAIVWAGVPGQESGNALVDVLYGSVNPSGKLPFTLGSSRGEYGTDLLYVPNNGDNAPQDNFLEGVFIDYRVFDKLNVTPVYEFGFGLSYTTFEYSNIQISAGNAAPYQPTSGNTPSAPIYGTIDNTTSNYVFPSGFNQLQQYIYSYLNSSTLSAASGDPLYGINYDFPADAYNSAPQPRLPASGPSGGNAGLYEVLFTVTATVTNTGSVAGEEVAQLYVSLGGNNPKVVLRNFDKKLIQPGASATFSFDLTRKDLSNWDTNAQDWYINSYSKTAYVGSSSRKLPLSVPIPVQPSGSYPPYPSSSVSYTTSASGKPYPSSSAPASTGPATGSTLSTYGPPPVSSTGKPYPSSSVPMSTGPATGSTLSTYGPPPVSSSSYSAPPASVSATASSPCTTSTKLMTYGPLPTTLTSYVRV</sequence>
<dbReference type="Gene3D" id="2.60.40.10">
    <property type="entry name" value="Immunoglobulins"/>
    <property type="match status" value="1"/>
</dbReference>
<dbReference type="EMBL" id="ML996088">
    <property type="protein sequence ID" value="KAF2151018.1"/>
    <property type="molecule type" value="Genomic_DNA"/>
</dbReference>
<dbReference type="Pfam" id="PF14310">
    <property type="entry name" value="Fn3-like"/>
    <property type="match status" value="1"/>
</dbReference>
<dbReference type="InterPro" id="IPR001764">
    <property type="entry name" value="Glyco_hydro_3_N"/>
</dbReference>
<dbReference type="SMART" id="SM01217">
    <property type="entry name" value="Fn3_like"/>
    <property type="match status" value="1"/>
</dbReference>
<dbReference type="Proteomes" id="UP000799439">
    <property type="component" value="Unassembled WGS sequence"/>
</dbReference>
<dbReference type="InterPro" id="IPR050288">
    <property type="entry name" value="Cellulose_deg_GH3"/>
</dbReference>
<evidence type="ECO:0000256" key="1">
    <source>
        <dbReference type="ARBA" id="ARBA00000448"/>
    </source>
</evidence>
<accession>A0A9P4MFC1</accession>
<feature type="compositionally biased region" description="Low complexity" evidence="12">
    <location>
        <begin position="891"/>
        <end position="921"/>
    </location>
</feature>
<evidence type="ECO:0000256" key="9">
    <source>
        <dbReference type="ARBA" id="ARBA00023295"/>
    </source>
</evidence>
<keyword evidence="7" id="KW-0325">Glycoprotein</keyword>
<keyword evidence="6 11" id="KW-0378">Hydrolase</keyword>
<dbReference type="PANTHER" id="PTHR42715:SF29">
    <property type="entry name" value="BETA-GLUCOSIDASE A-RELATED"/>
    <property type="match status" value="1"/>
</dbReference>
<keyword evidence="5 13" id="KW-0732">Signal</keyword>
<dbReference type="Gene3D" id="3.40.50.1700">
    <property type="entry name" value="Glycoside hydrolase family 3 C-terminal domain"/>
    <property type="match status" value="1"/>
</dbReference>
<evidence type="ECO:0000256" key="10">
    <source>
        <dbReference type="ARBA" id="ARBA00023326"/>
    </source>
</evidence>
<feature type="domain" description="Fibronectin type III-like" evidence="14">
    <location>
        <begin position="802"/>
        <end position="869"/>
    </location>
</feature>
<comment type="similarity">
    <text evidence="3 11">Belongs to the glycosyl hydrolase 3 family.</text>
</comment>
<feature type="region of interest" description="Disordered" evidence="12">
    <location>
        <begin position="881"/>
        <end position="982"/>
    </location>
</feature>
<feature type="signal peptide" evidence="13">
    <location>
        <begin position="1"/>
        <end position="17"/>
    </location>
</feature>
<dbReference type="PROSITE" id="PS00775">
    <property type="entry name" value="GLYCOSYL_HYDROL_F3"/>
    <property type="match status" value="1"/>
</dbReference>
<dbReference type="InterPro" id="IPR019800">
    <property type="entry name" value="Glyco_hydro_3_AS"/>
</dbReference>
<dbReference type="FunFam" id="3.20.20.300:FF:000002">
    <property type="entry name" value="Probable beta-glucosidase"/>
    <property type="match status" value="1"/>
</dbReference>
<feature type="compositionally biased region" description="Polar residues" evidence="12">
    <location>
        <begin position="931"/>
        <end position="954"/>
    </location>
</feature>
<evidence type="ECO:0000256" key="8">
    <source>
        <dbReference type="ARBA" id="ARBA00023277"/>
    </source>
</evidence>
<feature type="compositionally biased region" description="Low complexity" evidence="12">
    <location>
        <begin position="963"/>
        <end position="982"/>
    </location>
</feature>
<dbReference type="Gene3D" id="3.20.20.300">
    <property type="entry name" value="Glycoside hydrolase, family 3, N-terminal domain"/>
    <property type="match status" value="1"/>
</dbReference>
<evidence type="ECO:0000259" key="14">
    <source>
        <dbReference type="SMART" id="SM01217"/>
    </source>
</evidence>
<dbReference type="InterPro" id="IPR036881">
    <property type="entry name" value="Glyco_hydro_3_C_sf"/>
</dbReference>
<comment type="catalytic activity">
    <reaction evidence="1 11">
        <text>Hydrolysis of terminal, non-reducing beta-D-glucosyl residues with release of beta-D-glucose.</text>
        <dbReference type="EC" id="3.2.1.21"/>
    </reaction>
</comment>
<evidence type="ECO:0000256" key="5">
    <source>
        <dbReference type="ARBA" id="ARBA00022729"/>
    </source>
</evidence>
<feature type="region of interest" description="Disordered" evidence="12">
    <location>
        <begin position="25"/>
        <end position="50"/>
    </location>
</feature>
<dbReference type="InterPro" id="IPR036962">
    <property type="entry name" value="Glyco_hydro_3_N_sf"/>
</dbReference>
<dbReference type="GO" id="GO:0008422">
    <property type="term" value="F:beta-glucosidase activity"/>
    <property type="evidence" value="ECO:0007669"/>
    <property type="project" value="UniProtKB-EC"/>
</dbReference>
<dbReference type="SUPFAM" id="SSF51445">
    <property type="entry name" value="(Trans)glycosidases"/>
    <property type="match status" value="1"/>
</dbReference>
<evidence type="ECO:0000256" key="3">
    <source>
        <dbReference type="ARBA" id="ARBA00005336"/>
    </source>
</evidence>
<gene>
    <name evidence="15" type="ORF">K461DRAFT_328477</name>
</gene>
<dbReference type="Pfam" id="PF01915">
    <property type="entry name" value="Glyco_hydro_3_C"/>
    <property type="match status" value="1"/>
</dbReference>
<evidence type="ECO:0000256" key="7">
    <source>
        <dbReference type="ARBA" id="ARBA00023180"/>
    </source>
</evidence>
<dbReference type="InterPro" id="IPR013783">
    <property type="entry name" value="Ig-like_fold"/>
</dbReference>
<proteinExistence type="inferred from homology"/>
<dbReference type="GO" id="GO:0009251">
    <property type="term" value="P:glucan catabolic process"/>
    <property type="evidence" value="ECO:0007669"/>
    <property type="project" value="TreeGrafter"/>
</dbReference>
<evidence type="ECO:0000256" key="12">
    <source>
        <dbReference type="SAM" id="MobiDB-lite"/>
    </source>
</evidence>
<keyword evidence="10 11" id="KW-0624">Polysaccharide degradation</keyword>